<dbReference type="Gene3D" id="1.10.150.750">
    <property type="match status" value="1"/>
</dbReference>
<dbReference type="AlphaFoldDB" id="A0A8J3E5B4"/>
<keyword evidence="1" id="KW-0378">Hydrolase</keyword>
<accession>A0A8J3E5B4</accession>
<dbReference type="PANTHER" id="PTHR43316">
    <property type="entry name" value="HYDROLASE, HALOACID DELAHOGENASE-RELATED"/>
    <property type="match status" value="1"/>
</dbReference>
<dbReference type="Proteomes" id="UP000646365">
    <property type="component" value="Unassembled WGS sequence"/>
</dbReference>
<dbReference type="Gene3D" id="3.40.50.1000">
    <property type="entry name" value="HAD superfamily/HAD-like"/>
    <property type="match status" value="1"/>
</dbReference>
<dbReference type="CDD" id="cd02588">
    <property type="entry name" value="HAD_L2-DEX"/>
    <property type="match status" value="1"/>
</dbReference>
<protein>
    <submittedName>
        <fullName evidence="2">Dehalogenase</fullName>
    </submittedName>
</protein>
<dbReference type="NCBIfam" id="TIGR01428">
    <property type="entry name" value="HAD_type_II"/>
    <property type="match status" value="1"/>
</dbReference>
<evidence type="ECO:0000313" key="2">
    <source>
        <dbReference type="EMBL" id="GGF20545.1"/>
    </source>
</evidence>
<dbReference type="Pfam" id="PF00702">
    <property type="entry name" value="Hydrolase"/>
    <property type="match status" value="1"/>
</dbReference>
<dbReference type="PANTHER" id="PTHR43316:SF9">
    <property type="entry name" value="ACID DEHALOGENASE, PUTATIVE (AFU_ORTHOLOGUE AFUA_6G14460)-RELATED"/>
    <property type="match status" value="1"/>
</dbReference>
<evidence type="ECO:0000313" key="3">
    <source>
        <dbReference type="Proteomes" id="UP000646365"/>
    </source>
</evidence>
<dbReference type="InterPro" id="IPR051540">
    <property type="entry name" value="S-2-haloacid_dehalogenase"/>
</dbReference>
<dbReference type="NCBIfam" id="TIGR01493">
    <property type="entry name" value="HAD-SF-IA-v2"/>
    <property type="match status" value="1"/>
</dbReference>
<evidence type="ECO:0000256" key="1">
    <source>
        <dbReference type="ARBA" id="ARBA00022801"/>
    </source>
</evidence>
<comment type="caution">
    <text evidence="2">The sequence shown here is derived from an EMBL/GenBank/DDBJ whole genome shotgun (WGS) entry which is preliminary data.</text>
</comment>
<dbReference type="InterPro" id="IPR036412">
    <property type="entry name" value="HAD-like_sf"/>
</dbReference>
<dbReference type="InterPro" id="IPR006439">
    <property type="entry name" value="HAD-SF_hydro_IA"/>
</dbReference>
<dbReference type="EMBL" id="BMJQ01000006">
    <property type="protein sequence ID" value="GGF20545.1"/>
    <property type="molecule type" value="Genomic_DNA"/>
</dbReference>
<organism evidence="2 3">
    <name type="scientific">Aliidongia dinghuensis</name>
    <dbReference type="NCBI Taxonomy" id="1867774"/>
    <lineage>
        <taxon>Bacteria</taxon>
        <taxon>Pseudomonadati</taxon>
        <taxon>Pseudomonadota</taxon>
        <taxon>Alphaproteobacteria</taxon>
        <taxon>Rhodospirillales</taxon>
        <taxon>Dongiaceae</taxon>
        <taxon>Aliidongia</taxon>
    </lineage>
</organism>
<dbReference type="SUPFAM" id="SSF56784">
    <property type="entry name" value="HAD-like"/>
    <property type="match status" value="1"/>
</dbReference>
<name>A0A8J3E5B4_9PROT</name>
<dbReference type="SFLD" id="SFLDG01129">
    <property type="entry name" value="C1.5:_HAD__Beta-PGM__Phosphata"/>
    <property type="match status" value="1"/>
</dbReference>
<proteinExistence type="predicted"/>
<dbReference type="InterPro" id="IPR023214">
    <property type="entry name" value="HAD_sf"/>
</dbReference>
<dbReference type="GO" id="GO:0019120">
    <property type="term" value="F:hydrolase activity, acting on acid halide bonds, in C-halide compounds"/>
    <property type="evidence" value="ECO:0007669"/>
    <property type="project" value="InterPro"/>
</dbReference>
<sequence>MQMAAIRPKYITFDCYGTLTNFQIADVARELYASRLDDAQMQKFIEDFTAYRRDEILGDWKPYGQVIHNALERTCKLNGVAFRPEDGKLCYERVPTWGPHPDVPAGLAKVAKEFPLVILSNASNSQIMSNVEKLGAPFHAVYTAERAQAYKPRLKAFEYMFDMLGCGPEDVLHCSSSFRYDLMSAHDLRIKNKVWVNRGHEPANPYYGYVEIADISGLPGVVGL</sequence>
<dbReference type="InterPro" id="IPR006328">
    <property type="entry name" value="2-HAD"/>
</dbReference>
<keyword evidence="3" id="KW-1185">Reference proteome</keyword>
<gene>
    <name evidence="2" type="ORF">GCM10011611_28210</name>
</gene>
<dbReference type="SFLD" id="SFLDS00003">
    <property type="entry name" value="Haloacid_Dehalogenase"/>
    <property type="match status" value="1"/>
</dbReference>
<reference evidence="2" key="2">
    <citation type="submission" date="2020-09" db="EMBL/GenBank/DDBJ databases">
        <authorList>
            <person name="Sun Q."/>
            <person name="Zhou Y."/>
        </authorList>
    </citation>
    <scope>NUCLEOTIDE SEQUENCE</scope>
    <source>
        <strain evidence="2">CGMCC 1.15725</strain>
    </source>
</reference>
<reference evidence="2" key="1">
    <citation type="journal article" date="2014" name="Int. J. Syst. Evol. Microbiol.">
        <title>Complete genome sequence of Corynebacterium casei LMG S-19264T (=DSM 44701T), isolated from a smear-ripened cheese.</title>
        <authorList>
            <consortium name="US DOE Joint Genome Institute (JGI-PGF)"/>
            <person name="Walter F."/>
            <person name="Albersmeier A."/>
            <person name="Kalinowski J."/>
            <person name="Ruckert C."/>
        </authorList>
    </citation>
    <scope>NUCLEOTIDE SEQUENCE</scope>
    <source>
        <strain evidence="2">CGMCC 1.15725</strain>
    </source>
</reference>